<dbReference type="Pfam" id="PF01408">
    <property type="entry name" value="GFO_IDH_MocA"/>
    <property type="match status" value="1"/>
</dbReference>
<sequence length="373" mass="38574">MRKEASRGAAVGTPETILRVGVVGCGNIVEQYLQTLPHLGNVRLVAAADLDPARAEAVAARVDGARALSVDELIADPEVDLVLNLTIPAVHHEIALKAIAAGKQVYGEKPLADTVAHAREILAAAEAAGITVGSAPDTVLGSGIQTARKAVDDGLIGRPIAATATMTTPGHERWHPNPDFYYQPGGGPLLDMGPYYVTALITLLGPVTSVIGAASSLRDERTIGSGPRAGETVPVNIDTHVTGVLVHESGVLSTLVMSFDTVASRASRIEVHGEQGSLVVPDPNNFDGATELKTLGDDEWQVLDQTAGYVGVGRGIGLQDLALANGSPRASGAVAFHALEVMESLVESAHTGRSIAIESTCERPSAVPLTTIA</sequence>
<dbReference type="Proteomes" id="UP000253508">
    <property type="component" value="Unassembled WGS sequence"/>
</dbReference>
<feature type="domain" description="Gfo/Idh/MocA-like oxidoreductase N-terminal" evidence="3">
    <location>
        <begin position="18"/>
        <end position="132"/>
    </location>
</feature>
<dbReference type="Gene3D" id="3.30.360.10">
    <property type="entry name" value="Dihydrodipicolinate Reductase, domain 2"/>
    <property type="match status" value="1"/>
</dbReference>
<dbReference type="GO" id="GO:0000166">
    <property type="term" value="F:nucleotide binding"/>
    <property type="evidence" value="ECO:0007669"/>
    <property type="project" value="InterPro"/>
</dbReference>
<dbReference type="EMBL" id="QORO01000001">
    <property type="protein sequence ID" value="RCK61913.1"/>
    <property type="molecule type" value="Genomic_DNA"/>
</dbReference>
<evidence type="ECO:0000259" key="4">
    <source>
        <dbReference type="Pfam" id="PF22725"/>
    </source>
</evidence>
<organism evidence="5 6">
    <name type="scientific">Microbacterium sorbitolivorans</name>
    <dbReference type="NCBI Taxonomy" id="1867410"/>
    <lineage>
        <taxon>Bacteria</taxon>
        <taxon>Bacillati</taxon>
        <taxon>Actinomycetota</taxon>
        <taxon>Actinomycetes</taxon>
        <taxon>Micrococcales</taxon>
        <taxon>Microbacteriaceae</taxon>
        <taxon>Microbacterium</taxon>
    </lineage>
</organism>
<gene>
    <name evidence="5" type="ORF">DTO57_04685</name>
</gene>
<evidence type="ECO:0000259" key="3">
    <source>
        <dbReference type="Pfam" id="PF01408"/>
    </source>
</evidence>
<dbReference type="SUPFAM" id="SSF55347">
    <property type="entry name" value="Glyceraldehyde-3-phosphate dehydrogenase-like, C-terminal domain"/>
    <property type="match status" value="1"/>
</dbReference>
<evidence type="ECO:0000256" key="1">
    <source>
        <dbReference type="ARBA" id="ARBA00023002"/>
    </source>
</evidence>
<evidence type="ECO:0000313" key="5">
    <source>
        <dbReference type="EMBL" id="RCK61913.1"/>
    </source>
</evidence>
<dbReference type="GO" id="GO:0016491">
    <property type="term" value="F:oxidoreductase activity"/>
    <property type="evidence" value="ECO:0007669"/>
    <property type="project" value="UniProtKB-KW"/>
</dbReference>
<dbReference type="SUPFAM" id="SSF51735">
    <property type="entry name" value="NAD(P)-binding Rossmann-fold domains"/>
    <property type="match status" value="1"/>
</dbReference>
<protein>
    <submittedName>
        <fullName evidence="5">Gfo/Idh/MocA family oxidoreductase</fullName>
    </submittedName>
</protein>
<dbReference type="InterPro" id="IPR036291">
    <property type="entry name" value="NAD(P)-bd_dom_sf"/>
</dbReference>
<dbReference type="PANTHER" id="PTHR43818">
    <property type="entry name" value="BCDNA.GH03377"/>
    <property type="match status" value="1"/>
</dbReference>
<keyword evidence="2" id="KW-0520">NAD</keyword>
<dbReference type="Pfam" id="PF22725">
    <property type="entry name" value="GFO_IDH_MocA_C3"/>
    <property type="match status" value="1"/>
</dbReference>
<dbReference type="InterPro" id="IPR055170">
    <property type="entry name" value="GFO_IDH_MocA-like_dom"/>
</dbReference>
<feature type="domain" description="GFO/IDH/MocA-like oxidoreductase" evidence="4">
    <location>
        <begin position="144"/>
        <end position="279"/>
    </location>
</feature>
<proteinExistence type="predicted"/>
<accession>A0A367Y7R5</accession>
<keyword evidence="6" id="KW-1185">Reference proteome</keyword>
<dbReference type="Gene3D" id="3.40.50.720">
    <property type="entry name" value="NAD(P)-binding Rossmann-like Domain"/>
    <property type="match status" value="1"/>
</dbReference>
<dbReference type="OrthoDB" id="9776544at2"/>
<reference evidence="5 6" key="1">
    <citation type="submission" date="2018-07" db="EMBL/GenBank/DDBJ databases">
        <title>Microbacterium endoborsara sp. nov., a novel actinobacterium isolated from Borszczowia aralocaspica.</title>
        <authorList>
            <person name="An D."/>
        </authorList>
    </citation>
    <scope>NUCLEOTIDE SEQUENCE [LARGE SCALE GENOMIC DNA]</scope>
    <source>
        <strain evidence="5 6">C1.15228</strain>
    </source>
</reference>
<comment type="caution">
    <text evidence="5">The sequence shown here is derived from an EMBL/GenBank/DDBJ whole genome shotgun (WGS) entry which is preliminary data.</text>
</comment>
<dbReference type="InterPro" id="IPR000683">
    <property type="entry name" value="Gfo/Idh/MocA-like_OxRdtase_N"/>
</dbReference>
<evidence type="ECO:0000313" key="6">
    <source>
        <dbReference type="Proteomes" id="UP000253508"/>
    </source>
</evidence>
<evidence type="ECO:0000256" key="2">
    <source>
        <dbReference type="ARBA" id="ARBA00023027"/>
    </source>
</evidence>
<dbReference type="InterPro" id="IPR050463">
    <property type="entry name" value="Gfo/Idh/MocA_oxidrdct_glycsds"/>
</dbReference>
<name>A0A367Y7R5_9MICO</name>
<dbReference type="AlphaFoldDB" id="A0A367Y7R5"/>
<dbReference type="PANTHER" id="PTHR43818:SF11">
    <property type="entry name" value="BCDNA.GH03377"/>
    <property type="match status" value="1"/>
</dbReference>
<keyword evidence="1" id="KW-0560">Oxidoreductase</keyword>